<proteinExistence type="inferred from homology"/>
<evidence type="ECO:0000256" key="2">
    <source>
        <dbReference type="ARBA" id="ARBA00023235"/>
    </source>
</evidence>
<comment type="similarity">
    <text evidence="1">Belongs to the pseudouridine synthase RluA family.</text>
</comment>
<name>A0A0E9LUX8_9BACT</name>
<dbReference type="PROSITE" id="PS50889">
    <property type="entry name" value="S4"/>
    <property type="match status" value="1"/>
</dbReference>
<dbReference type="OrthoDB" id="9807829at2"/>
<feature type="domain" description="RNA-binding S4" evidence="4">
    <location>
        <begin position="19"/>
        <end position="84"/>
    </location>
</feature>
<dbReference type="EMBL" id="BAZW01000008">
    <property type="protein sequence ID" value="GAO29377.1"/>
    <property type="molecule type" value="Genomic_DNA"/>
</dbReference>
<keyword evidence="6" id="KW-1185">Reference proteome</keyword>
<dbReference type="RefSeq" id="WP_062123630.1">
    <property type="nucleotide sequence ID" value="NZ_BAZW01000008.1"/>
</dbReference>
<dbReference type="Pfam" id="PF01479">
    <property type="entry name" value="S4"/>
    <property type="match status" value="1"/>
</dbReference>
<dbReference type="Gene3D" id="3.30.2350.10">
    <property type="entry name" value="Pseudouridine synthase"/>
    <property type="match status" value="1"/>
</dbReference>
<evidence type="ECO:0000313" key="6">
    <source>
        <dbReference type="Proteomes" id="UP000032900"/>
    </source>
</evidence>
<dbReference type="SMART" id="SM00363">
    <property type="entry name" value="S4"/>
    <property type="match status" value="1"/>
</dbReference>
<evidence type="ECO:0000259" key="4">
    <source>
        <dbReference type="SMART" id="SM00363"/>
    </source>
</evidence>
<dbReference type="GO" id="GO:0000455">
    <property type="term" value="P:enzyme-directed rRNA pseudouridine synthesis"/>
    <property type="evidence" value="ECO:0007669"/>
    <property type="project" value="UniProtKB-ARBA"/>
</dbReference>
<keyword evidence="3" id="KW-0694">RNA-binding</keyword>
<evidence type="ECO:0000256" key="1">
    <source>
        <dbReference type="ARBA" id="ARBA00010876"/>
    </source>
</evidence>
<comment type="caution">
    <text evidence="5">The sequence shown here is derived from an EMBL/GenBank/DDBJ whole genome shotgun (WGS) entry which is preliminary data.</text>
</comment>
<dbReference type="Pfam" id="PF00849">
    <property type="entry name" value="PseudoU_synth_2"/>
    <property type="match status" value="1"/>
</dbReference>
<accession>A0A0E9LUX8</accession>
<evidence type="ECO:0000256" key="3">
    <source>
        <dbReference type="PROSITE-ProRule" id="PRU00182"/>
    </source>
</evidence>
<protein>
    <submittedName>
        <fullName evidence="5">Ribosomal large subunit pseudouridine synthase D</fullName>
    </submittedName>
</protein>
<dbReference type="InterPro" id="IPR050188">
    <property type="entry name" value="RluA_PseudoU_synthase"/>
</dbReference>
<dbReference type="STRING" id="1236989.JCM15548_11556"/>
<organism evidence="5 6">
    <name type="scientific">Geofilum rubicundum JCM 15548</name>
    <dbReference type="NCBI Taxonomy" id="1236989"/>
    <lineage>
        <taxon>Bacteria</taxon>
        <taxon>Pseudomonadati</taxon>
        <taxon>Bacteroidota</taxon>
        <taxon>Bacteroidia</taxon>
        <taxon>Marinilabiliales</taxon>
        <taxon>Marinilabiliaceae</taxon>
        <taxon>Geofilum</taxon>
    </lineage>
</organism>
<dbReference type="PANTHER" id="PTHR21600:SF87">
    <property type="entry name" value="RNA PSEUDOURIDYLATE SYNTHASE DOMAIN-CONTAINING PROTEIN 1"/>
    <property type="match status" value="1"/>
</dbReference>
<evidence type="ECO:0000313" key="5">
    <source>
        <dbReference type="EMBL" id="GAO29377.1"/>
    </source>
</evidence>
<dbReference type="InterPro" id="IPR020103">
    <property type="entry name" value="PsdUridine_synth_cat_dom_sf"/>
</dbReference>
<dbReference type="GO" id="GO:0120159">
    <property type="term" value="F:rRNA pseudouridine synthase activity"/>
    <property type="evidence" value="ECO:0007669"/>
    <property type="project" value="UniProtKB-ARBA"/>
</dbReference>
<dbReference type="SUPFAM" id="SSF55120">
    <property type="entry name" value="Pseudouridine synthase"/>
    <property type="match status" value="1"/>
</dbReference>
<dbReference type="PANTHER" id="PTHR21600">
    <property type="entry name" value="MITOCHONDRIAL RNA PSEUDOURIDINE SYNTHASE"/>
    <property type="match status" value="1"/>
</dbReference>
<dbReference type="SUPFAM" id="SSF55174">
    <property type="entry name" value="Alpha-L RNA-binding motif"/>
    <property type="match status" value="1"/>
</dbReference>
<dbReference type="InterPro" id="IPR002942">
    <property type="entry name" value="S4_RNA-bd"/>
</dbReference>
<dbReference type="AlphaFoldDB" id="A0A0E9LUX8"/>
<dbReference type="InterPro" id="IPR036986">
    <property type="entry name" value="S4_RNA-bd_sf"/>
</dbReference>
<dbReference type="Gene3D" id="3.10.290.10">
    <property type="entry name" value="RNA-binding S4 domain"/>
    <property type="match status" value="1"/>
</dbReference>
<dbReference type="Proteomes" id="UP000032900">
    <property type="component" value="Unassembled WGS sequence"/>
</dbReference>
<gene>
    <name evidence="5" type="ORF">JCM15548_11556</name>
</gene>
<keyword evidence="2" id="KW-0413">Isomerase</keyword>
<dbReference type="CDD" id="cd02869">
    <property type="entry name" value="PseudoU_synth_RluA_like"/>
    <property type="match status" value="1"/>
</dbReference>
<dbReference type="InterPro" id="IPR006145">
    <property type="entry name" value="PsdUridine_synth_RsuA/RluA"/>
</dbReference>
<sequence>MPAASVDYNHTVEGNPTQLRLDDYLPGVFIGLETKSAVKKAIKKGLVVVNSQPARTAVILKKGDQVTWSKPLKDERRVLPLQLEVVYEDDYLAVIYKPAGIIVSGNRFRCIENALPGNLRASTQPDVLPAPLAIHRLDGLTAGLLITAKTYRAHRALGELMQTKAIQKAYTALVMGEPMPQGEWRTPIDGKAALTRYEVLESWPSLRSGCLSLVKLFPATGRTHQLRIHLAEAGFPILGDALYGRAGQVLQHKGLFLCATGLTFVHPIHGEQLELEIEAPRKFRTFPEAEKRRFLKYRDQEGFIC</sequence>
<reference evidence="5 6" key="1">
    <citation type="journal article" date="2015" name="Microbes Environ.">
        <title>Distribution and evolution of nitrogen fixation genes in the phylum bacteroidetes.</title>
        <authorList>
            <person name="Inoue J."/>
            <person name="Oshima K."/>
            <person name="Suda W."/>
            <person name="Sakamoto M."/>
            <person name="Iino T."/>
            <person name="Noda S."/>
            <person name="Hongoh Y."/>
            <person name="Hattori M."/>
            <person name="Ohkuma M."/>
        </authorList>
    </citation>
    <scope>NUCLEOTIDE SEQUENCE [LARGE SCALE GENOMIC DNA]</scope>
    <source>
        <strain evidence="5">JCM 15548</strain>
    </source>
</reference>
<dbReference type="GO" id="GO:0003723">
    <property type="term" value="F:RNA binding"/>
    <property type="evidence" value="ECO:0007669"/>
    <property type="project" value="UniProtKB-KW"/>
</dbReference>